<organism evidence="2 3">
    <name type="scientific">Alkalicoccus daliensis</name>
    <dbReference type="NCBI Taxonomy" id="745820"/>
    <lineage>
        <taxon>Bacteria</taxon>
        <taxon>Bacillati</taxon>
        <taxon>Bacillota</taxon>
        <taxon>Bacilli</taxon>
        <taxon>Bacillales</taxon>
        <taxon>Bacillaceae</taxon>
        <taxon>Alkalicoccus</taxon>
    </lineage>
</organism>
<dbReference type="EMBL" id="FNIL01000001">
    <property type="protein sequence ID" value="SDN20619.1"/>
    <property type="molecule type" value="Genomic_DNA"/>
</dbReference>
<name>A0A1G9ZH22_9BACI</name>
<sequence>MLDKFLALSTKQKTLIIAGAGITMFILSYFAGFLIGEFYFTD</sequence>
<feature type="transmembrane region" description="Helical" evidence="1">
    <location>
        <begin position="15"/>
        <end position="40"/>
    </location>
</feature>
<evidence type="ECO:0000313" key="2">
    <source>
        <dbReference type="EMBL" id="SDN20619.1"/>
    </source>
</evidence>
<protein>
    <submittedName>
        <fullName evidence="2">Uncharacterized protein</fullName>
    </submittedName>
</protein>
<keyword evidence="1" id="KW-0812">Transmembrane</keyword>
<keyword evidence="1" id="KW-1133">Transmembrane helix</keyword>
<accession>A0A1G9ZH22</accession>
<keyword evidence="3" id="KW-1185">Reference proteome</keyword>
<reference evidence="3" key="1">
    <citation type="submission" date="2016-10" db="EMBL/GenBank/DDBJ databases">
        <authorList>
            <person name="Varghese N."/>
            <person name="Submissions S."/>
        </authorList>
    </citation>
    <scope>NUCLEOTIDE SEQUENCE [LARGE SCALE GENOMIC DNA]</scope>
    <source>
        <strain evidence="3">CGMCC 1.10369</strain>
    </source>
</reference>
<proteinExistence type="predicted"/>
<keyword evidence="1" id="KW-0472">Membrane</keyword>
<dbReference type="Proteomes" id="UP000198778">
    <property type="component" value="Unassembled WGS sequence"/>
</dbReference>
<evidence type="ECO:0000313" key="3">
    <source>
        <dbReference type="Proteomes" id="UP000198778"/>
    </source>
</evidence>
<dbReference type="AlphaFoldDB" id="A0A1G9ZH22"/>
<evidence type="ECO:0000256" key="1">
    <source>
        <dbReference type="SAM" id="Phobius"/>
    </source>
</evidence>
<gene>
    <name evidence="2" type="ORF">SAMN04488053_101101</name>
</gene>